<keyword evidence="5" id="KW-0547">Nucleotide-binding</keyword>
<evidence type="ECO:0000256" key="4">
    <source>
        <dbReference type="ARBA" id="ARBA00022679"/>
    </source>
</evidence>
<evidence type="ECO:0000256" key="5">
    <source>
        <dbReference type="ARBA" id="ARBA00022741"/>
    </source>
</evidence>
<evidence type="ECO:0000256" key="9">
    <source>
        <dbReference type="SAM" id="MobiDB-lite"/>
    </source>
</evidence>
<dbReference type="Proteomes" id="UP000502508">
    <property type="component" value="Chromosome"/>
</dbReference>
<organism evidence="12 13">
    <name type="scientific">Phytohabitans flavus</name>
    <dbReference type="NCBI Taxonomy" id="1076124"/>
    <lineage>
        <taxon>Bacteria</taxon>
        <taxon>Bacillati</taxon>
        <taxon>Actinomycetota</taxon>
        <taxon>Actinomycetes</taxon>
        <taxon>Micromonosporales</taxon>
        <taxon>Micromonosporaceae</taxon>
    </lineage>
</organism>
<evidence type="ECO:0000256" key="2">
    <source>
        <dbReference type="ARBA" id="ARBA00012438"/>
    </source>
</evidence>
<dbReference type="Gene3D" id="3.30.565.10">
    <property type="entry name" value="Histidine kinase-like ATPase, C-terminal domain"/>
    <property type="match status" value="1"/>
</dbReference>
<protein>
    <recommendedName>
        <fullName evidence="2">histidine kinase</fullName>
        <ecNumber evidence="2">2.7.13.3</ecNumber>
    </recommendedName>
</protein>
<keyword evidence="10" id="KW-1133">Transmembrane helix</keyword>
<keyword evidence="4" id="KW-0808">Transferase</keyword>
<keyword evidence="10" id="KW-0812">Transmembrane</keyword>
<evidence type="ECO:0000256" key="1">
    <source>
        <dbReference type="ARBA" id="ARBA00000085"/>
    </source>
</evidence>
<dbReference type="PANTHER" id="PTHR24421:SF10">
    <property type="entry name" value="NITRATE_NITRITE SENSOR PROTEIN NARQ"/>
    <property type="match status" value="1"/>
</dbReference>
<reference evidence="12 13" key="1">
    <citation type="submission" date="2020-03" db="EMBL/GenBank/DDBJ databases">
        <title>Whole genome shotgun sequence of Phytohabitans flavus NBRC 107702.</title>
        <authorList>
            <person name="Komaki H."/>
            <person name="Tamura T."/>
        </authorList>
    </citation>
    <scope>NUCLEOTIDE SEQUENCE [LARGE SCALE GENOMIC DNA]</scope>
    <source>
        <strain evidence="12 13">NBRC 107702</strain>
    </source>
</reference>
<dbReference type="KEGG" id="pfla:Pflav_085470"/>
<feature type="domain" description="Histidine kinase/HSP90-like ATPase" evidence="11">
    <location>
        <begin position="282"/>
        <end position="376"/>
    </location>
</feature>
<evidence type="ECO:0000256" key="10">
    <source>
        <dbReference type="SAM" id="Phobius"/>
    </source>
</evidence>
<comment type="catalytic activity">
    <reaction evidence="1">
        <text>ATP + protein L-histidine = ADP + protein N-phospho-L-histidine.</text>
        <dbReference type="EC" id="2.7.13.3"/>
    </reaction>
</comment>
<dbReference type="InterPro" id="IPR003594">
    <property type="entry name" value="HATPase_dom"/>
</dbReference>
<dbReference type="InterPro" id="IPR036890">
    <property type="entry name" value="HATPase_C_sf"/>
</dbReference>
<dbReference type="AlphaFoldDB" id="A0A6F8Y7U5"/>
<feature type="transmembrane region" description="Helical" evidence="10">
    <location>
        <begin position="104"/>
        <end position="122"/>
    </location>
</feature>
<evidence type="ECO:0000259" key="11">
    <source>
        <dbReference type="SMART" id="SM00387"/>
    </source>
</evidence>
<keyword evidence="6 12" id="KW-0418">Kinase</keyword>
<dbReference type="EC" id="2.7.13.3" evidence="2"/>
<dbReference type="InterPro" id="IPR011712">
    <property type="entry name" value="Sig_transdc_His_kin_sub3_dim/P"/>
</dbReference>
<evidence type="ECO:0000256" key="8">
    <source>
        <dbReference type="ARBA" id="ARBA00023012"/>
    </source>
</evidence>
<dbReference type="Gene3D" id="1.20.5.1930">
    <property type="match status" value="1"/>
</dbReference>
<dbReference type="EMBL" id="AP022870">
    <property type="protein sequence ID" value="BCB82137.1"/>
    <property type="molecule type" value="Genomic_DNA"/>
</dbReference>
<dbReference type="Pfam" id="PF07730">
    <property type="entry name" value="HisKA_3"/>
    <property type="match status" value="1"/>
</dbReference>
<name>A0A6F8Y7U5_9ACTN</name>
<dbReference type="CDD" id="cd16917">
    <property type="entry name" value="HATPase_UhpB-NarQ-NarX-like"/>
    <property type="match status" value="1"/>
</dbReference>
<keyword evidence="8" id="KW-0902">Two-component regulatory system</keyword>
<feature type="transmembrane region" description="Helical" evidence="10">
    <location>
        <begin position="41"/>
        <end position="58"/>
    </location>
</feature>
<feature type="compositionally biased region" description="Gly residues" evidence="9">
    <location>
        <begin position="328"/>
        <end position="341"/>
    </location>
</feature>
<dbReference type="SMART" id="SM00387">
    <property type="entry name" value="HATPase_c"/>
    <property type="match status" value="1"/>
</dbReference>
<dbReference type="Pfam" id="PF23539">
    <property type="entry name" value="DUF7134"/>
    <property type="match status" value="1"/>
</dbReference>
<dbReference type="InterPro" id="IPR050482">
    <property type="entry name" value="Sensor_HK_TwoCompSys"/>
</dbReference>
<dbReference type="Pfam" id="PF02518">
    <property type="entry name" value="HATPase_c"/>
    <property type="match status" value="1"/>
</dbReference>
<dbReference type="RefSeq" id="WP_173041775.1">
    <property type="nucleotide sequence ID" value="NZ_AP022870.1"/>
</dbReference>
<keyword evidence="3" id="KW-0597">Phosphoprotein</keyword>
<dbReference type="PANTHER" id="PTHR24421">
    <property type="entry name" value="NITRATE/NITRITE SENSOR PROTEIN NARX-RELATED"/>
    <property type="match status" value="1"/>
</dbReference>
<evidence type="ECO:0000256" key="6">
    <source>
        <dbReference type="ARBA" id="ARBA00022777"/>
    </source>
</evidence>
<reference evidence="12 13" key="2">
    <citation type="submission" date="2020-03" db="EMBL/GenBank/DDBJ databases">
        <authorList>
            <person name="Ichikawa N."/>
            <person name="Kimura A."/>
            <person name="Kitahashi Y."/>
            <person name="Uohara A."/>
        </authorList>
    </citation>
    <scope>NUCLEOTIDE SEQUENCE [LARGE SCALE GENOMIC DNA]</scope>
    <source>
        <strain evidence="12 13">NBRC 107702</strain>
    </source>
</reference>
<accession>A0A6F8Y7U5</accession>
<dbReference type="GO" id="GO:0016020">
    <property type="term" value="C:membrane"/>
    <property type="evidence" value="ECO:0007669"/>
    <property type="project" value="InterPro"/>
</dbReference>
<dbReference type="InterPro" id="IPR055558">
    <property type="entry name" value="DUF7134"/>
</dbReference>
<sequence>MTWLTTLRERTAAVPPHVVDVAIALLCYVLLAISATGHSEAHPLALLLAAAATLPLIWRRRWPLPVTAVCGVSTVLLTMLYGLDDPPYSQLVATYTLAARSGPLSRLIGSAGTAVGITLAFVDHQDKLVQLPIVGLLFIGAYALGTGARARHDRIALLEERTRRHAEEREAAAARERERIARDMHDILAHSISLIAVQAEAGPVLVRSDPARAERVFDTIGETARETLTQLRRTLGMLRGEAGSRAPQPDLDGLAALAERAREAGLAVALEERGDRRPLPPELGLAAYRVVQESLTNVVRHAGAKRVWIRLDWTPDQLGVEVRDDGRGPSGGNGDGGGHGIMGMRERVGAVGGALRTGPGPGGTGFQVTATLPVSERVGPTASGLSRPDAPSAPRERASQEAPSNG</sequence>
<keyword evidence="10" id="KW-0472">Membrane</keyword>
<evidence type="ECO:0000313" key="13">
    <source>
        <dbReference type="Proteomes" id="UP000502508"/>
    </source>
</evidence>
<dbReference type="SUPFAM" id="SSF55874">
    <property type="entry name" value="ATPase domain of HSP90 chaperone/DNA topoisomerase II/histidine kinase"/>
    <property type="match status" value="1"/>
</dbReference>
<gene>
    <name evidence="12" type="ORF">Pflav_085470</name>
</gene>
<feature type="transmembrane region" description="Helical" evidence="10">
    <location>
        <begin position="64"/>
        <end position="83"/>
    </location>
</feature>
<dbReference type="GO" id="GO:0046983">
    <property type="term" value="F:protein dimerization activity"/>
    <property type="evidence" value="ECO:0007669"/>
    <property type="project" value="InterPro"/>
</dbReference>
<evidence type="ECO:0000256" key="3">
    <source>
        <dbReference type="ARBA" id="ARBA00022553"/>
    </source>
</evidence>
<evidence type="ECO:0000256" key="7">
    <source>
        <dbReference type="ARBA" id="ARBA00022840"/>
    </source>
</evidence>
<dbReference type="GO" id="GO:0000155">
    <property type="term" value="F:phosphorelay sensor kinase activity"/>
    <property type="evidence" value="ECO:0007669"/>
    <property type="project" value="InterPro"/>
</dbReference>
<evidence type="ECO:0000313" key="12">
    <source>
        <dbReference type="EMBL" id="BCB82137.1"/>
    </source>
</evidence>
<feature type="transmembrane region" description="Helical" evidence="10">
    <location>
        <begin position="12"/>
        <end position="34"/>
    </location>
</feature>
<proteinExistence type="predicted"/>
<dbReference type="GO" id="GO:0005524">
    <property type="term" value="F:ATP binding"/>
    <property type="evidence" value="ECO:0007669"/>
    <property type="project" value="UniProtKB-KW"/>
</dbReference>
<feature type="transmembrane region" description="Helical" evidence="10">
    <location>
        <begin position="128"/>
        <end position="145"/>
    </location>
</feature>
<keyword evidence="13" id="KW-1185">Reference proteome</keyword>
<keyword evidence="7" id="KW-0067">ATP-binding</keyword>
<feature type="region of interest" description="Disordered" evidence="9">
    <location>
        <begin position="320"/>
        <end position="406"/>
    </location>
</feature>